<dbReference type="EMBL" id="CM035444">
    <property type="protein sequence ID" value="KAH7277464.1"/>
    <property type="molecule type" value="Genomic_DNA"/>
</dbReference>
<organism evidence="5 6">
    <name type="scientific">Ceratopteris richardii</name>
    <name type="common">Triangle waterfern</name>
    <dbReference type="NCBI Taxonomy" id="49495"/>
    <lineage>
        <taxon>Eukaryota</taxon>
        <taxon>Viridiplantae</taxon>
        <taxon>Streptophyta</taxon>
        <taxon>Embryophyta</taxon>
        <taxon>Tracheophyta</taxon>
        <taxon>Polypodiopsida</taxon>
        <taxon>Polypodiidae</taxon>
        <taxon>Polypodiales</taxon>
        <taxon>Pteridineae</taxon>
        <taxon>Pteridaceae</taxon>
        <taxon>Parkerioideae</taxon>
        <taxon>Ceratopteris</taxon>
    </lineage>
</organism>
<dbReference type="InterPro" id="IPR035979">
    <property type="entry name" value="RBD_domain_sf"/>
</dbReference>
<dbReference type="Proteomes" id="UP000825935">
    <property type="component" value="Chromosome 39"/>
</dbReference>
<feature type="compositionally biased region" description="Polar residues" evidence="3">
    <location>
        <begin position="291"/>
        <end position="315"/>
    </location>
</feature>
<evidence type="ECO:0000259" key="4">
    <source>
        <dbReference type="PROSITE" id="PS50102"/>
    </source>
</evidence>
<evidence type="ECO:0000313" key="6">
    <source>
        <dbReference type="Proteomes" id="UP000825935"/>
    </source>
</evidence>
<feature type="region of interest" description="Disordered" evidence="3">
    <location>
        <begin position="285"/>
        <end position="368"/>
    </location>
</feature>
<name>A0A8T2Q125_CERRI</name>
<evidence type="ECO:0000256" key="3">
    <source>
        <dbReference type="SAM" id="MobiDB-lite"/>
    </source>
</evidence>
<dbReference type="Gene3D" id="3.30.70.330">
    <property type="match status" value="2"/>
</dbReference>
<dbReference type="SMART" id="SM00360">
    <property type="entry name" value="RRM"/>
    <property type="match status" value="2"/>
</dbReference>
<protein>
    <recommendedName>
        <fullName evidence="4">RRM domain-containing protein</fullName>
    </recommendedName>
</protein>
<dbReference type="OrthoDB" id="1985266at2759"/>
<feature type="compositionally biased region" description="Basic and acidic residues" evidence="3">
    <location>
        <begin position="316"/>
        <end position="325"/>
    </location>
</feature>
<accession>A0A8T2Q125</accession>
<comment type="caution">
    <text evidence="5">The sequence shown here is derived from an EMBL/GenBank/DDBJ whole genome shotgun (WGS) entry which is preliminary data.</text>
</comment>
<dbReference type="InterPro" id="IPR050502">
    <property type="entry name" value="Euk_RNA-bind_prot"/>
</dbReference>
<feature type="compositionally biased region" description="Polar residues" evidence="3">
    <location>
        <begin position="186"/>
        <end position="205"/>
    </location>
</feature>
<sequence>MASVHTLAMSTRPSTSGLADSVSCNSSACARLFHGVCHGPSLTRLRPASSRFTTIRCLASPQNRISVASIHALDPDFYQIPYVEGIPVGKRLKLWNLPPNCKHSELLEWFAGVDVVVESLELTDDPVLKAQGIGGFVEFATKQHACIAVVRLDGYKFRGHYIRMDFAEKRPRRRDYGDRRRKPGQYKNNDSGFANSSTQHNNKSVSAIERGSRYVSATAGNSQESSLQTDMISSSEGMGYKSSSSRSDVVPHASPSTVFSSDHGATSFSPAFNLANPSYVREDEPSVAKQCYSSDSDASQNLSASNQGTYSSTNDISHRDPKMDHNSNMASRSNRNRDDVRSKVVLRNDESFQQASTNNDIDRLPEGPAYSEDTMLSFVNDCSELSLSVSNKERMHPSHSPPTSDLQSGVDFIVTNQHKGSTQVCSAPLNRGIAQSDSSYDSNHTVNHRISSYEANFQQGVFSSMDVRSNSRDAGYFNLPSKADEIVPRSLHSSETSGGLRASESVLNSREVKHAAAYPNELGPGMPSSSIGASSYDDLPIENHSNNSIFPMSSGAHPPEDPLKKLGVSHEAKIEPWSNKIAFQLCPMYGSPEPSTLNRLFVGNLAPSIDDAALYQLFSQFGRVLEARVLRDGGDGRSRGIGVVAMSIVEESRAACRALDGRYVEGCPLRINAVAFKH</sequence>
<dbReference type="CDD" id="cd00590">
    <property type="entry name" value="RRM_SF"/>
    <property type="match status" value="1"/>
</dbReference>
<dbReference type="InterPro" id="IPR000504">
    <property type="entry name" value="RRM_dom"/>
</dbReference>
<feature type="compositionally biased region" description="Polar residues" evidence="3">
    <location>
        <begin position="218"/>
        <end position="232"/>
    </location>
</feature>
<dbReference type="PANTHER" id="PTHR48025:SF1">
    <property type="entry name" value="RRM DOMAIN-CONTAINING PROTEIN"/>
    <property type="match status" value="1"/>
</dbReference>
<feature type="domain" description="RRM" evidence="4">
    <location>
        <begin position="598"/>
        <end position="676"/>
    </location>
</feature>
<evidence type="ECO:0000256" key="1">
    <source>
        <dbReference type="ARBA" id="ARBA00022884"/>
    </source>
</evidence>
<feature type="domain" description="RRM" evidence="4">
    <location>
        <begin position="90"/>
        <end position="169"/>
    </location>
</feature>
<dbReference type="GO" id="GO:0003729">
    <property type="term" value="F:mRNA binding"/>
    <property type="evidence" value="ECO:0007669"/>
    <property type="project" value="TreeGrafter"/>
</dbReference>
<feature type="region of interest" description="Disordered" evidence="3">
    <location>
        <begin position="518"/>
        <end position="537"/>
    </location>
</feature>
<dbReference type="PANTHER" id="PTHR48025">
    <property type="entry name" value="OS02G0815200 PROTEIN"/>
    <property type="match status" value="1"/>
</dbReference>
<keyword evidence="1 2" id="KW-0694">RNA-binding</keyword>
<evidence type="ECO:0000256" key="2">
    <source>
        <dbReference type="PROSITE-ProRule" id="PRU00176"/>
    </source>
</evidence>
<dbReference type="Pfam" id="PF00076">
    <property type="entry name" value="RRM_1"/>
    <property type="match status" value="2"/>
</dbReference>
<feature type="compositionally biased region" description="Low complexity" evidence="3">
    <location>
        <begin position="233"/>
        <end position="247"/>
    </location>
</feature>
<evidence type="ECO:0000313" key="5">
    <source>
        <dbReference type="EMBL" id="KAH7277464.1"/>
    </source>
</evidence>
<dbReference type="SUPFAM" id="SSF54928">
    <property type="entry name" value="RNA-binding domain, RBD"/>
    <property type="match status" value="2"/>
</dbReference>
<gene>
    <name evidence="5" type="ORF">KP509_39G052800</name>
</gene>
<dbReference type="PROSITE" id="PS50102">
    <property type="entry name" value="RRM"/>
    <property type="match status" value="2"/>
</dbReference>
<feature type="compositionally biased region" description="Polar residues" evidence="3">
    <location>
        <begin position="254"/>
        <end position="265"/>
    </location>
</feature>
<feature type="region of interest" description="Disordered" evidence="3">
    <location>
        <begin position="172"/>
        <end position="205"/>
    </location>
</feature>
<dbReference type="AlphaFoldDB" id="A0A8T2Q125"/>
<dbReference type="InterPro" id="IPR012677">
    <property type="entry name" value="Nucleotide-bd_a/b_plait_sf"/>
</dbReference>
<proteinExistence type="predicted"/>
<feature type="region of interest" description="Disordered" evidence="3">
    <location>
        <begin position="217"/>
        <end position="265"/>
    </location>
</feature>
<reference evidence="5" key="1">
    <citation type="submission" date="2021-08" db="EMBL/GenBank/DDBJ databases">
        <title>WGS assembly of Ceratopteris richardii.</title>
        <authorList>
            <person name="Marchant D.B."/>
            <person name="Chen G."/>
            <person name="Jenkins J."/>
            <person name="Shu S."/>
            <person name="Leebens-Mack J."/>
            <person name="Grimwood J."/>
            <person name="Schmutz J."/>
            <person name="Soltis P."/>
            <person name="Soltis D."/>
            <person name="Chen Z.-H."/>
        </authorList>
    </citation>
    <scope>NUCLEOTIDE SEQUENCE</scope>
    <source>
        <strain evidence="5">Whitten #5841</strain>
        <tissue evidence="5">Leaf</tissue>
    </source>
</reference>
<feature type="compositionally biased region" description="Basic and acidic residues" evidence="3">
    <location>
        <begin position="335"/>
        <end position="350"/>
    </location>
</feature>
<keyword evidence="6" id="KW-1185">Reference proteome</keyword>